<dbReference type="EMBL" id="GL377726">
    <property type="protein sequence ID" value="EFJ05419.1"/>
    <property type="molecule type" value="Genomic_DNA"/>
</dbReference>
<reference evidence="3 4" key="1">
    <citation type="journal article" date="2011" name="Science">
        <title>The Selaginella genome identifies genetic changes associated with the evolution of vascular plants.</title>
        <authorList>
            <person name="Banks J.A."/>
            <person name="Nishiyama T."/>
            <person name="Hasebe M."/>
            <person name="Bowman J.L."/>
            <person name="Gribskov M."/>
            <person name="dePamphilis C."/>
            <person name="Albert V.A."/>
            <person name="Aono N."/>
            <person name="Aoyama T."/>
            <person name="Ambrose B.A."/>
            <person name="Ashton N.W."/>
            <person name="Axtell M.J."/>
            <person name="Barker E."/>
            <person name="Barker M.S."/>
            <person name="Bennetzen J.L."/>
            <person name="Bonawitz N.D."/>
            <person name="Chapple C."/>
            <person name="Cheng C."/>
            <person name="Correa L.G."/>
            <person name="Dacre M."/>
            <person name="DeBarry J."/>
            <person name="Dreyer I."/>
            <person name="Elias M."/>
            <person name="Engstrom E.M."/>
            <person name="Estelle M."/>
            <person name="Feng L."/>
            <person name="Finet C."/>
            <person name="Floyd S.K."/>
            <person name="Frommer W.B."/>
            <person name="Fujita T."/>
            <person name="Gramzow L."/>
            <person name="Gutensohn M."/>
            <person name="Harholt J."/>
            <person name="Hattori M."/>
            <person name="Heyl A."/>
            <person name="Hirai T."/>
            <person name="Hiwatashi Y."/>
            <person name="Ishikawa M."/>
            <person name="Iwata M."/>
            <person name="Karol K.G."/>
            <person name="Koehler B."/>
            <person name="Kolukisaoglu U."/>
            <person name="Kubo M."/>
            <person name="Kurata T."/>
            <person name="Lalonde S."/>
            <person name="Li K."/>
            <person name="Li Y."/>
            <person name="Litt A."/>
            <person name="Lyons E."/>
            <person name="Manning G."/>
            <person name="Maruyama T."/>
            <person name="Michael T.P."/>
            <person name="Mikami K."/>
            <person name="Miyazaki S."/>
            <person name="Morinaga S."/>
            <person name="Murata T."/>
            <person name="Mueller-Roeber B."/>
            <person name="Nelson D.R."/>
            <person name="Obara M."/>
            <person name="Oguri Y."/>
            <person name="Olmstead R.G."/>
            <person name="Onodera N."/>
            <person name="Petersen B.L."/>
            <person name="Pils B."/>
            <person name="Prigge M."/>
            <person name="Rensing S.A."/>
            <person name="Riano-Pachon D.M."/>
            <person name="Roberts A.W."/>
            <person name="Sato Y."/>
            <person name="Scheller H.V."/>
            <person name="Schulz B."/>
            <person name="Schulz C."/>
            <person name="Shakirov E.V."/>
            <person name="Shibagaki N."/>
            <person name="Shinohara N."/>
            <person name="Shippen D.E."/>
            <person name="Soerensen I."/>
            <person name="Sotooka R."/>
            <person name="Sugimoto N."/>
            <person name="Sugita M."/>
            <person name="Sumikawa N."/>
            <person name="Tanurdzic M."/>
            <person name="Theissen G."/>
            <person name="Ulvskov P."/>
            <person name="Wakazuki S."/>
            <person name="Weng J.K."/>
            <person name="Willats W.W."/>
            <person name="Wipf D."/>
            <person name="Wolf P.G."/>
            <person name="Yang L."/>
            <person name="Zimmer A.D."/>
            <person name="Zhu Q."/>
            <person name="Mitros T."/>
            <person name="Hellsten U."/>
            <person name="Loque D."/>
            <person name="Otillar R."/>
            <person name="Salamov A."/>
            <person name="Schmutz J."/>
            <person name="Shapiro H."/>
            <person name="Lindquist E."/>
            <person name="Lucas S."/>
            <person name="Rokhsar D."/>
            <person name="Grigoriev I.V."/>
        </authorList>
    </citation>
    <scope>NUCLEOTIDE SEQUENCE [LARGE SCALE GENOMIC DNA]</scope>
</reference>
<dbReference type="CDD" id="cd07521">
    <property type="entry name" value="HAD_FCP1-like"/>
    <property type="match status" value="1"/>
</dbReference>
<sequence>MVLARASEPRPWRPLIPPDQRPEHEGKPTLVLDMNHTLVSSVTSPDQRYDFVSKVRGSDGTLLTLKRPFVDDFLRQMARVYEIVVFTSCDRRIADPILDELDPEGRLFAHRLYTEHCSWSSEVGHVKDLSMLGRGMERVVIVDDSESKCVWNLDNWVPVSSFWDNPGDRELLDLVPFLLGLAKVEDVRPVVRKWRLQNFGK</sequence>
<name>D8TD50_SELML</name>
<accession>D8TD50</accession>
<dbReference type="eggNOG" id="KOG1605">
    <property type="taxonomic scope" value="Eukaryota"/>
</dbReference>
<organism evidence="4">
    <name type="scientific">Selaginella moellendorffii</name>
    <name type="common">Spikemoss</name>
    <dbReference type="NCBI Taxonomy" id="88036"/>
    <lineage>
        <taxon>Eukaryota</taxon>
        <taxon>Viridiplantae</taxon>
        <taxon>Streptophyta</taxon>
        <taxon>Embryophyta</taxon>
        <taxon>Tracheophyta</taxon>
        <taxon>Lycopodiopsida</taxon>
        <taxon>Selaginellales</taxon>
        <taxon>Selaginellaceae</taxon>
        <taxon>Selaginella</taxon>
    </lineage>
</organism>
<gene>
    <name evidence="3" type="ORF">SELMODRAFT_137174</name>
</gene>
<proteinExistence type="predicted"/>
<feature type="region of interest" description="Disordered" evidence="1">
    <location>
        <begin position="1"/>
        <end position="26"/>
    </location>
</feature>
<evidence type="ECO:0000313" key="4">
    <source>
        <dbReference type="Proteomes" id="UP000001514"/>
    </source>
</evidence>
<dbReference type="NCBIfam" id="TIGR02251">
    <property type="entry name" value="HIF-SF_euk"/>
    <property type="match status" value="1"/>
</dbReference>
<dbReference type="InParanoid" id="D8TD50"/>
<dbReference type="InterPro" id="IPR011948">
    <property type="entry name" value="Dullard_phosphatase"/>
</dbReference>
<dbReference type="InterPro" id="IPR004274">
    <property type="entry name" value="FCP1_dom"/>
</dbReference>
<dbReference type="SMART" id="SM00577">
    <property type="entry name" value="CPDc"/>
    <property type="match status" value="1"/>
</dbReference>
<dbReference type="STRING" id="88036.D8TD50"/>
<dbReference type="Pfam" id="PF03031">
    <property type="entry name" value="NIF"/>
    <property type="match status" value="1"/>
</dbReference>
<dbReference type="Proteomes" id="UP000001514">
    <property type="component" value="Unassembled WGS sequence"/>
</dbReference>
<dbReference type="PROSITE" id="PS50969">
    <property type="entry name" value="FCP1"/>
    <property type="match status" value="1"/>
</dbReference>
<protein>
    <recommendedName>
        <fullName evidence="2">FCP1 homology domain-containing protein</fullName>
    </recommendedName>
</protein>
<dbReference type="InterPro" id="IPR050365">
    <property type="entry name" value="TIM50"/>
</dbReference>
<evidence type="ECO:0000313" key="3">
    <source>
        <dbReference type="EMBL" id="EFJ05419.1"/>
    </source>
</evidence>
<dbReference type="SUPFAM" id="SSF56784">
    <property type="entry name" value="HAD-like"/>
    <property type="match status" value="1"/>
</dbReference>
<dbReference type="Gramene" id="EFJ05419">
    <property type="protein sequence ID" value="EFJ05419"/>
    <property type="gene ID" value="SELMODRAFT_137174"/>
</dbReference>
<dbReference type="InterPro" id="IPR023214">
    <property type="entry name" value="HAD_sf"/>
</dbReference>
<dbReference type="HOGENOM" id="CLU_020262_4_5_1"/>
<dbReference type="InterPro" id="IPR036412">
    <property type="entry name" value="HAD-like_sf"/>
</dbReference>
<dbReference type="GO" id="GO:0004721">
    <property type="term" value="F:phosphoprotein phosphatase activity"/>
    <property type="evidence" value="ECO:0000318"/>
    <property type="project" value="GO_Central"/>
</dbReference>
<keyword evidence="4" id="KW-1185">Reference proteome</keyword>
<dbReference type="KEGG" id="smo:SELMODRAFT_137174"/>
<evidence type="ECO:0000256" key="1">
    <source>
        <dbReference type="SAM" id="MobiDB-lite"/>
    </source>
</evidence>
<dbReference type="PANTHER" id="PTHR12210">
    <property type="entry name" value="DULLARD PROTEIN PHOSPHATASE"/>
    <property type="match status" value="1"/>
</dbReference>
<evidence type="ECO:0000259" key="2">
    <source>
        <dbReference type="PROSITE" id="PS50969"/>
    </source>
</evidence>
<feature type="domain" description="FCP1 homology" evidence="2">
    <location>
        <begin position="23"/>
        <end position="181"/>
    </location>
</feature>
<dbReference type="AlphaFoldDB" id="D8TD50"/>
<dbReference type="Gene3D" id="3.40.50.1000">
    <property type="entry name" value="HAD superfamily/HAD-like"/>
    <property type="match status" value="1"/>
</dbReference>